<dbReference type="Proteomes" id="UP001295444">
    <property type="component" value="Chromosome 13"/>
</dbReference>
<name>A0AAD1TRT2_PELCU</name>
<dbReference type="EMBL" id="OW240924">
    <property type="protein sequence ID" value="CAH2328911.1"/>
    <property type="molecule type" value="Genomic_DNA"/>
</dbReference>
<evidence type="ECO:0000313" key="2">
    <source>
        <dbReference type="Proteomes" id="UP001295444"/>
    </source>
</evidence>
<gene>
    <name evidence="1" type="ORF">PECUL_23A000980</name>
</gene>
<reference evidence="1" key="1">
    <citation type="submission" date="2022-03" db="EMBL/GenBank/DDBJ databases">
        <authorList>
            <person name="Alioto T."/>
            <person name="Alioto T."/>
            <person name="Gomez Garrido J."/>
        </authorList>
    </citation>
    <scope>NUCLEOTIDE SEQUENCE</scope>
</reference>
<evidence type="ECO:0000313" key="1">
    <source>
        <dbReference type="EMBL" id="CAH2328911.1"/>
    </source>
</evidence>
<protein>
    <submittedName>
        <fullName evidence="1">Apoptosis-resistant E3 ubiquitin ligase 1 isoform X2</fullName>
    </submittedName>
</protein>
<sequence length="247" mass="26871">MTHTELALEVPVTLEVLPDPARNVVKGAFTVRKSGRYQISISIGRLNVGHSPYCKLFHPGVVVPAKTQIVSHFSTLVLTCGQQHTLQIAPCDQYSNPTGDNLQDHENYTLSLSELGVVGMADGCCQFTVCNGSQNRVLLHLILLQTGCFQATLRYLGQPISNGNFNIIVLSESEKAAVDNNVSRSGVGVFFEGYLYPPSPPNVPGQQSSSPVNDECEVSPIGLSFEKMKKPKKVYFYVSPKVSGWAV</sequence>
<organism evidence="1 2">
    <name type="scientific">Pelobates cultripes</name>
    <name type="common">Western spadefoot toad</name>
    <dbReference type="NCBI Taxonomy" id="61616"/>
    <lineage>
        <taxon>Eukaryota</taxon>
        <taxon>Metazoa</taxon>
        <taxon>Chordata</taxon>
        <taxon>Craniata</taxon>
        <taxon>Vertebrata</taxon>
        <taxon>Euteleostomi</taxon>
        <taxon>Amphibia</taxon>
        <taxon>Batrachia</taxon>
        <taxon>Anura</taxon>
        <taxon>Pelobatoidea</taxon>
        <taxon>Pelobatidae</taxon>
        <taxon>Pelobates</taxon>
    </lineage>
</organism>
<accession>A0AAD1TRT2</accession>
<keyword evidence="2" id="KW-1185">Reference proteome</keyword>
<proteinExistence type="predicted"/>
<dbReference type="AlphaFoldDB" id="A0AAD1TRT2"/>